<feature type="compositionally biased region" description="Basic and acidic residues" evidence="2">
    <location>
        <begin position="415"/>
        <end position="427"/>
    </location>
</feature>
<evidence type="ECO:0000259" key="3">
    <source>
        <dbReference type="PROSITE" id="PS51688"/>
    </source>
</evidence>
<evidence type="ECO:0000313" key="4">
    <source>
        <dbReference type="EMBL" id="VNQ21342.1"/>
    </source>
</evidence>
<sequence length="2662" mass="296015">MLYLLNKDVRTVRWNGEPLHEATSAIVKEIMNGDFTLTVKYPISDSGIYQLIQEDMLIKAPTPVLGAQLFRIKKPVEYNDHLEITAYHISDDVMQRSITPVSVTSQSCGMALSRMVQNTKTALGDFSFNSDIQDRRTFNTTETETLYSILLDGKHSIVGTWEGELVRDNFAITVKKSRGENRGVVITTHKNLKNYQRTKNSQNVVTRIHAKSTFKPEGAEKETTIRVTVDSPLINSYPYINEKEYENNNAKTVEELQKWAQSKFSNEGIDKVSDAIKIEAYELDGQVVHMGDTVNLKSWKHNVDAFKKAIAYEFDALKEEYISLTFDDKAGIGGSRASGGLSSAADAILGVTESAQEIALEKALQNADLDFDHKAGLLRQEISDDIELAKAKAEEVKRELSDTINQRFNSFDNGPLKETKRKAEEALRQAGASSSLAQEAKRIGLDSVARLEAFKSQTTSAQTALSGDLDALKRTIVNDIRPKQAQVEAEIAKQAEALSRTKNELAGASTLLAQEAKRIELDSVARLEAFKSQTTSAQTALSGDLDVLKRTIANDIRPKQAQAEAEIAKQVEVLSRTKNELAGVKSAQATYEETTTRRLSELTNLANGKASKSELTQTAEELASRIASVQAGSSRNYFRNSRSRTFTTGGQAVYDYRTFIVPDFWKNSDRFKRDYVRISFDVTFPVALVNDMPAMVHFSAHPWYAYRNLIFKGGTVERQHFEFTIDLSSSSEDYQTNNVFIRFGTNYGFPAGLQVVIENAMLSVGNYFPAYQPAYEDQDERVSVVESNFKQRADSLEAGVSRLTEGLRTKVDISSLNVTAENIRQSVKSLETDTQNKLNQKLSQAEFEVRAGSIRQEILNATKDKASKSELTQTAEELASRIASVHLGRRNLLKGTKELARYKPVSEYNGFKVIRTVAGATRYQDSYVERTVIPTAGTEYIAIFYARASENDYPVRCHFYNPNTVVSSENSSGYKSRSSDGLSIIRLSTDWQLCWVKWTQTATDQAKTVIIGRHGPQVGGKEGVWVEICAPAIFEGNLAGDWSPAYEDQDERVSAVESNFKQRADSLEAGVNRLTEGLRTKADISSLNVTAENIRQSVKSLETDTQNKLNQKLSQAEFEVRAGSIRQEILNATKDKASKSELTQTAEELSSKIASVQASGRNLFLNSLFKQDIPKTGIWTTSTYTATIDSESKYLGHKALKIIGLNPSGRDGGNPKVTYPALGQFGKVIPGSTTNQDVTISFYAKANKNGIMLRSRLGNIGYKTGNVTLSTEIKRYVVHIPKGWTNESKQTTNEWLFNFNQEGTVWIWMPKFEISDVDTSYSEAPEDIEGQISTVESTFKQRANSLDAGVRSLTEGLRTKVDISALNVTAENIRQSVKSLETDTQNKLNQKLSQAEFEVRAGSIRQEILNATKDKASKSELTQTAEELSSKIASVQVGGINLLRNTASLLIGDRSKGCWMSASGGNGRAISVEVLDPPKKMIKNMIRVIENTNGGNKDLTQLVRLRIGEKYTISCYARIASDSPNANVNLLFRSWANNTDLNRKFQKSISHKNWQKYSFTFTADAIENSIQFGQSGAGIIEICAPKIESGTLATDYSEAPEDIEGQISTVESTFKQRANSLDAGVSRLTEGLRTKVDISALNVTAENIRQSVKSLETDTQNKLNQKLSQAEFEVRAGSIRQEILNATKDKADKTLVVSEAGKLREEFSKMKVGGRNLWIKSKTVGAVIEKLPENHVTGQKECYRLENNSTLTFNLEPDFSSRLYQKVTFSAWIKYENVVQGRNFWNVFNCFKHYLFRKNSETGVQSGPDYATLGMYKGSADWKYITFTYDYSEKTNFDQLKTSLRFNLEGATSGTAWVTGIKVEIGSVATDWSPAPEDADGLITEAKATFERTAQGLRTDLSAIQEYVNKDGQRQEALQRYTREESTRQATAVRELVNRDFVGKATYQEDVKGINQRIEAVKTSANKDIASQIASYRQSVDGKFTDISSQITTYKQDVGGQISGLSNRLTSSEQGTTTQISNLSNRINSNKQGADNQISNLKTQVATNKANADSQFANVTNQLARKVETTDFQRVKETSKLYERILGNTENGIADKVARMALTNQLFQVEVGKYSVSGPNLIKNSDFKNATNEWGSTQNLGRLVKHSFYHNGQKDLMRLSNATKNENFLYSHRFNLERNTDYVLNFRGFNNSALANYDVYILGRRAGESDGFTIVKKVVSSKKLSTSRCEDVSVTFNSGEMDNAYIRFDNNGSSSGTADLYITEVDLYKGYKPRTWQPHPEDAVADANKKLEATQTKMTQLAGSWVVENINSAGDIISGINLGANGHNRFVGKLTHITGETLIDRAVIKSAMVDKLKTANFEAGSVTTTILDAEAVTAEKLKVDNALIRKLTANDAFIDQLISKRIFSTKVESVISSSTFLEAYQGRIGGFTLGQFDQGGGRWISGVNQFSVGMGNGAGYGVRTAFWANWGNNWNYAGPKAWNVNTDGKMYCRNEVGFYDQVDFSNSSRANFYGNTTFSRSPVFSNGIELGSKDVLGDGWNPKGGRNAVVWWNQVGSGSLKYWMEQKSDRRLKENITDTAVKALDKINRLRMVAFDFIENKKHEEIGLIAQEAETIVPRIVSRDPENPDGYLHIDYTALVPYLIKAIQELNQKIEKMEKTIA</sequence>
<dbReference type="SUPFAM" id="SSF49785">
    <property type="entry name" value="Galactose-binding domain-like"/>
    <property type="match status" value="1"/>
</dbReference>
<proteinExistence type="predicted"/>
<keyword evidence="1" id="KW-0175">Coiled coil</keyword>
<feature type="domain" description="Peptidase S74" evidence="3">
    <location>
        <begin position="2568"/>
        <end position="2661"/>
    </location>
</feature>
<dbReference type="PANTHER" id="PTHR34491:SF163">
    <property type="entry name" value="CENTRIOLIN"/>
    <property type="match status" value="1"/>
</dbReference>
<evidence type="ECO:0000256" key="2">
    <source>
        <dbReference type="SAM" id="MobiDB-lite"/>
    </source>
</evidence>
<evidence type="ECO:0000256" key="1">
    <source>
        <dbReference type="SAM" id="Coils"/>
    </source>
</evidence>
<accession>A0A4J2AUP2</accession>
<gene>
    <name evidence="4" type="ORF">SAMEA3381412_00626</name>
</gene>
<dbReference type="Pfam" id="PF13884">
    <property type="entry name" value="Peptidase_S74"/>
    <property type="match status" value="1"/>
</dbReference>
<dbReference type="NCBIfam" id="TIGR01665">
    <property type="entry name" value="put_anti_recept"/>
    <property type="match status" value="1"/>
</dbReference>
<dbReference type="Gene3D" id="2.60.120.260">
    <property type="entry name" value="Galactose-binding domain-like"/>
    <property type="match status" value="3"/>
</dbReference>
<protein>
    <submittedName>
        <fullName evidence="4">PblB</fullName>
    </submittedName>
</protein>
<dbReference type="PANTHER" id="PTHR34491">
    <property type="entry name" value="A-TYPE INCLUSION PROTEIN, PUTATIVE-RELATED"/>
    <property type="match status" value="1"/>
</dbReference>
<dbReference type="InterPro" id="IPR008979">
    <property type="entry name" value="Galactose-bd-like_sf"/>
</dbReference>
<name>A0A4J2AUP2_STREE</name>
<dbReference type="InterPro" id="IPR007119">
    <property type="entry name" value="Phage_tail_spike_N"/>
</dbReference>
<reference evidence="4" key="1">
    <citation type="submission" date="2019-04" db="EMBL/GenBank/DDBJ databases">
        <authorList>
            <consortium name="Pathogen Informatics"/>
        </authorList>
    </citation>
    <scope>NUCLEOTIDE SEQUENCE</scope>
    <source>
        <strain evidence="4">GPSC193</strain>
    </source>
</reference>
<feature type="region of interest" description="Disordered" evidence="2">
    <location>
        <begin position="409"/>
        <end position="431"/>
    </location>
</feature>
<dbReference type="InterPro" id="IPR030392">
    <property type="entry name" value="S74_ICA"/>
</dbReference>
<feature type="coiled-coil region" evidence="1">
    <location>
        <begin position="379"/>
        <end position="406"/>
    </location>
</feature>
<organism evidence="4">
    <name type="scientific">Streptococcus pneumoniae</name>
    <dbReference type="NCBI Taxonomy" id="1313"/>
    <lineage>
        <taxon>Bacteria</taxon>
        <taxon>Bacillati</taxon>
        <taxon>Bacillota</taxon>
        <taxon>Bacilli</taxon>
        <taxon>Lactobacillales</taxon>
        <taxon>Streptococcaceae</taxon>
        <taxon>Streptococcus</taxon>
    </lineage>
</organism>
<dbReference type="EMBL" id="CAATHW010000001">
    <property type="protein sequence ID" value="VNQ21342.1"/>
    <property type="molecule type" value="Genomic_DNA"/>
</dbReference>
<dbReference type="PROSITE" id="PS51688">
    <property type="entry name" value="ICA"/>
    <property type="match status" value="1"/>
</dbReference>